<feature type="transmembrane region" description="Helical" evidence="7">
    <location>
        <begin position="109"/>
        <end position="126"/>
    </location>
</feature>
<dbReference type="InterPro" id="IPR051401">
    <property type="entry name" value="GtrA_CellWall_Glycosyl"/>
</dbReference>
<evidence type="ECO:0000256" key="5">
    <source>
        <dbReference type="ARBA" id="ARBA00023136"/>
    </source>
</evidence>
<feature type="region of interest" description="Disordered" evidence="6">
    <location>
        <begin position="143"/>
        <end position="166"/>
    </location>
</feature>
<evidence type="ECO:0000256" key="7">
    <source>
        <dbReference type="SAM" id="Phobius"/>
    </source>
</evidence>
<feature type="transmembrane region" description="Helical" evidence="7">
    <location>
        <begin position="43"/>
        <end position="63"/>
    </location>
</feature>
<evidence type="ECO:0000313" key="9">
    <source>
        <dbReference type="EMBL" id="MEX5720922.1"/>
    </source>
</evidence>
<keyword evidence="3 7" id="KW-0812">Transmembrane</keyword>
<dbReference type="RefSeq" id="WP_369209737.1">
    <property type="nucleotide sequence ID" value="NZ_JBFNXQ010000095.1"/>
</dbReference>
<gene>
    <name evidence="9" type="ORF">ABQ292_21420</name>
</gene>
<keyword evidence="5 7" id="KW-0472">Membrane</keyword>
<proteinExistence type="inferred from homology"/>
<evidence type="ECO:0000256" key="3">
    <source>
        <dbReference type="ARBA" id="ARBA00022692"/>
    </source>
</evidence>
<feature type="domain" description="GtrA/DPMS transmembrane" evidence="8">
    <location>
        <begin position="12"/>
        <end position="132"/>
    </location>
</feature>
<comment type="subcellular location">
    <subcellularLocation>
        <location evidence="1">Membrane</location>
        <topology evidence="1">Multi-pass membrane protein</topology>
    </subcellularLocation>
</comment>
<reference evidence="9 10" key="1">
    <citation type="submission" date="2024-06" db="EMBL/GenBank/DDBJ databases">
        <title>Draft genome sequence of Geodermatophilus badlandi, a novel member of the Geodermatophilaceae isolated from badland sedimentary rocks in the Red desert, Wyoming, USA.</title>
        <authorList>
            <person name="Ben Tekaya S."/>
            <person name="Nouioui I."/>
            <person name="Flores G.M."/>
            <person name="Shaal M.N."/>
            <person name="Bredoire F."/>
            <person name="Basile F."/>
            <person name="Van Diepen L."/>
            <person name="Ward N.L."/>
        </authorList>
    </citation>
    <scope>NUCLEOTIDE SEQUENCE [LARGE SCALE GENOMIC DNA]</scope>
    <source>
        <strain evidence="9 10">WL48A</strain>
    </source>
</reference>
<evidence type="ECO:0000256" key="6">
    <source>
        <dbReference type="SAM" id="MobiDB-lite"/>
    </source>
</evidence>
<evidence type="ECO:0000256" key="4">
    <source>
        <dbReference type="ARBA" id="ARBA00022989"/>
    </source>
</evidence>
<sequence length="166" mass="17963">MLHALWHARSARFAVVGLAITALHLAVFRLVSPRVVPEVANVVAFLTATQVNFVLSYFWTWSVRRPVGQETVGHVLRRAVLFNGSALLGFGVNAAVFSTAHRLAGVPPFQSAVVATTASAAATFLLSSRVVFARRPVLDGGAAEVQDRPEHGALRAPEPTREWERT</sequence>
<feature type="compositionally biased region" description="Basic and acidic residues" evidence="6">
    <location>
        <begin position="145"/>
        <end position="166"/>
    </location>
</feature>
<accession>A0ABV3XK09</accession>
<evidence type="ECO:0000256" key="2">
    <source>
        <dbReference type="ARBA" id="ARBA00009399"/>
    </source>
</evidence>
<dbReference type="PANTHER" id="PTHR38459:SF1">
    <property type="entry name" value="PROPHAGE BACTOPRENOL-LINKED GLUCOSE TRANSLOCASE HOMOLOG"/>
    <property type="match status" value="1"/>
</dbReference>
<name>A0ABV3XK09_9ACTN</name>
<protein>
    <submittedName>
        <fullName evidence="9">GtrA family protein</fullName>
    </submittedName>
</protein>
<evidence type="ECO:0000256" key="1">
    <source>
        <dbReference type="ARBA" id="ARBA00004141"/>
    </source>
</evidence>
<feature type="transmembrane region" description="Helical" evidence="7">
    <location>
        <begin position="75"/>
        <end position="97"/>
    </location>
</feature>
<comment type="similarity">
    <text evidence="2">Belongs to the GtrA family.</text>
</comment>
<dbReference type="InterPro" id="IPR007267">
    <property type="entry name" value="GtrA_DPMS_TM"/>
</dbReference>
<comment type="caution">
    <text evidence="9">The sequence shown here is derived from an EMBL/GenBank/DDBJ whole genome shotgun (WGS) entry which is preliminary data.</text>
</comment>
<dbReference type="EMBL" id="JBFNXQ010000095">
    <property type="protein sequence ID" value="MEX5720922.1"/>
    <property type="molecule type" value="Genomic_DNA"/>
</dbReference>
<organism evidence="9 10">
    <name type="scientific">Geodermatophilus maliterrae</name>
    <dbReference type="NCBI Taxonomy" id="3162531"/>
    <lineage>
        <taxon>Bacteria</taxon>
        <taxon>Bacillati</taxon>
        <taxon>Actinomycetota</taxon>
        <taxon>Actinomycetes</taxon>
        <taxon>Geodermatophilales</taxon>
        <taxon>Geodermatophilaceae</taxon>
        <taxon>Geodermatophilus</taxon>
    </lineage>
</organism>
<evidence type="ECO:0000259" key="8">
    <source>
        <dbReference type="Pfam" id="PF04138"/>
    </source>
</evidence>
<feature type="transmembrane region" description="Helical" evidence="7">
    <location>
        <begin position="12"/>
        <end position="31"/>
    </location>
</feature>
<keyword evidence="10" id="KW-1185">Reference proteome</keyword>
<dbReference type="PANTHER" id="PTHR38459">
    <property type="entry name" value="PROPHAGE BACTOPRENOL-LINKED GLUCOSE TRANSLOCASE HOMOLOG"/>
    <property type="match status" value="1"/>
</dbReference>
<evidence type="ECO:0000313" key="10">
    <source>
        <dbReference type="Proteomes" id="UP001560045"/>
    </source>
</evidence>
<keyword evidence="4 7" id="KW-1133">Transmembrane helix</keyword>
<dbReference type="Proteomes" id="UP001560045">
    <property type="component" value="Unassembled WGS sequence"/>
</dbReference>
<dbReference type="Pfam" id="PF04138">
    <property type="entry name" value="GtrA_DPMS_TM"/>
    <property type="match status" value="1"/>
</dbReference>